<dbReference type="AlphaFoldDB" id="A0AA40VR22"/>
<organism evidence="1 2">
    <name type="scientific">Komarekiella delphini-convector SJRDD-AB1</name>
    <dbReference type="NCBI Taxonomy" id="2593771"/>
    <lineage>
        <taxon>Bacteria</taxon>
        <taxon>Bacillati</taxon>
        <taxon>Cyanobacteriota</taxon>
        <taxon>Cyanophyceae</taxon>
        <taxon>Nostocales</taxon>
        <taxon>Nostocaceae</taxon>
        <taxon>Komarekiella</taxon>
        <taxon>Komarekiella delphini-convector</taxon>
    </lineage>
</organism>
<dbReference type="Proteomes" id="UP001165986">
    <property type="component" value="Unassembled WGS sequence"/>
</dbReference>
<dbReference type="EMBL" id="VJXY01000012">
    <property type="protein sequence ID" value="MBD6616739.1"/>
    <property type="molecule type" value="Genomic_DNA"/>
</dbReference>
<name>A0AA40VR22_9NOST</name>
<evidence type="ECO:0000313" key="2">
    <source>
        <dbReference type="Proteomes" id="UP001165986"/>
    </source>
</evidence>
<reference evidence="1" key="1">
    <citation type="submission" date="2019-07" db="EMBL/GenBank/DDBJ databases">
        <title>Toxilogical consequences of a new and cryptic species of cyanobacteria (Komarekiella delphini-convector) recovered from the epidermis of a bottlenose dolphin and 1500 ft. in the air.</title>
        <authorList>
            <person name="Brown A.O."/>
            <person name="Dvorak P."/>
            <person name="Villanueva C.D."/>
            <person name="Foss A.J."/>
            <person name="Garvey A.D."/>
            <person name="Gibson Q.A."/>
            <person name="Johansen J.R."/>
            <person name="Casamatta D.A."/>
        </authorList>
    </citation>
    <scope>NUCLEOTIDE SEQUENCE</scope>
    <source>
        <strain evidence="1">SJRDD-AB1</strain>
    </source>
</reference>
<gene>
    <name evidence="1" type="ORF">FNW02_13095</name>
</gene>
<dbReference type="RefSeq" id="WP_191757976.1">
    <property type="nucleotide sequence ID" value="NZ_VJXY01000012.1"/>
</dbReference>
<accession>A0AA40VR22</accession>
<keyword evidence="2" id="KW-1185">Reference proteome</keyword>
<comment type="caution">
    <text evidence="1">The sequence shown here is derived from an EMBL/GenBank/DDBJ whole genome shotgun (WGS) entry which is preliminary data.</text>
</comment>
<sequence length="65" mass="7436">MEITLTTAETRAILQGCQRTLRLARNNPIYRQRCFQTSKYLSTSNHVVIDDAFHPLGEADEALEK</sequence>
<evidence type="ECO:0000313" key="1">
    <source>
        <dbReference type="EMBL" id="MBD6616739.1"/>
    </source>
</evidence>
<proteinExistence type="predicted"/>
<protein>
    <submittedName>
        <fullName evidence="1">Uncharacterized protein</fullName>
    </submittedName>
</protein>